<evidence type="ECO:0000256" key="7">
    <source>
        <dbReference type="SAM" id="Phobius"/>
    </source>
</evidence>
<comment type="subcellular location">
    <subcellularLocation>
        <location evidence="1">Cell membrane</location>
        <topology evidence="1">Multi-pass membrane protein</topology>
    </subcellularLocation>
</comment>
<evidence type="ECO:0000313" key="10">
    <source>
        <dbReference type="Proteomes" id="UP000683575"/>
    </source>
</evidence>
<dbReference type="InterPro" id="IPR000731">
    <property type="entry name" value="SSD"/>
</dbReference>
<keyword evidence="10" id="KW-1185">Reference proteome</keyword>
<keyword evidence="5 7" id="KW-1133">Transmembrane helix</keyword>
<evidence type="ECO:0000256" key="1">
    <source>
        <dbReference type="ARBA" id="ARBA00004651"/>
    </source>
</evidence>
<dbReference type="InterPro" id="IPR050545">
    <property type="entry name" value="Mycobact_MmpL"/>
</dbReference>
<keyword evidence="6 7" id="KW-0472">Membrane</keyword>
<dbReference type="PANTHER" id="PTHR33406">
    <property type="entry name" value="MEMBRANE PROTEIN MJ1562-RELATED"/>
    <property type="match status" value="1"/>
</dbReference>
<dbReference type="Pfam" id="PF03176">
    <property type="entry name" value="MMPL"/>
    <property type="match status" value="2"/>
</dbReference>
<organism evidence="9 10">
    <name type="scientific">Nocardioides panacis</name>
    <dbReference type="NCBI Taxonomy" id="2849501"/>
    <lineage>
        <taxon>Bacteria</taxon>
        <taxon>Bacillati</taxon>
        <taxon>Actinomycetota</taxon>
        <taxon>Actinomycetes</taxon>
        <taxon>Propionibacteriales</taxon>
        <taxon>Nocardioidaceae</taxon>
        <taxon>Nocardioides</taxon>
    </lineage>
</organism>
<evidence type="ECO:0000256" key="6">
    <source>
        <dbReference type="ARBA" id="ARBA00023136"/>
    </source>
</evidence>
<evidence type="ECO:0000256" key="4">
    <source>
        <dbReference type="ARBA" id="ARBA00022692"/>
    </source>
</evidence>
<feature type="transmembrane region" description="Helical" evidence="7">
    <location>
        <begin position="540"/>
        <end position="561"/>
    </location>
</feature>
<name>A0A975XZT3_9ACTN</name>
<dbReference type="KEGG" id="nps:KRR39_20595"/>
<dbReference type="EMBL" id="CP077062">
    <property type="protein sequence ID" value="QWZ07762.1"/>
    <property type="molecule type" value="Genomic_DNA"/>
</dbReference>
<evidence type="ECO:0000259" key="8">
    <source>
        <dbReference type="PROSITE" id="PS50156"/>
    </source>
</evidence>
<keyword evidence="4 7" id="KW-0812">Transmembrane</keyword>
<proteinExistence type="inferred from homology"/>
<evidence type="ECO:0000256" key="3">
    <source>
        <dbReference type="ARBA" id="ARBA00022475"/>
    </source>
</evidence>
<dbReference type="PANTHER" id="PTHR33406:SF6">
    <property type="entry name" value="MEMBRANE PROTEIN YDGH-RELATED"/>
    <property type="match status" value="1"/>
</dbReference>
<feature type="transmembrane region" description="Helical" evidence="7">
    <location>
        <begin position="310"/>
        <end position="337"/>
    </location>
</feature>
<dbReference type="GO" id="GO:0005886">
    <property type="term" value="C:plasma membrane"/>
    <property type="evidence" value="ECO:0007669"/>
    <property type="project" value="UniProtKB-SubCell"/>
</dbReference>
<feature type="transmembrane region" description="Helical" evidence="7">
    <location>
        <begin position="613"/>
        <end position="640"/>
    </location>
</feature>
<reference evidence="9" key="1">
    <citation type="submission" date="2021-06" db="EMBL/GenBank/DDBJ databases">
        <title>Complete genome sequence of Nocardioides sp. G188.</title>
        <authorList>
            <person name="Im W.-T."/>
        </authorList>
    </citation>
    <scope>NUCLEOTIDE SEQUENCE</scope>
    <source>
        <strain evidence="9">G188</strain>
    </source>
</reference>
<evidence type="ECO:0000256" key="2">
    <source>
        <dbReference type="ARBA" id="ARBA00010157"/>
    </source>
</evidence>
<accession>A0A975XZT3</accession>
<feature type="transmembrane region" description="Helical" evidence="7">
    <location>
        <begin position="516"/>
        <end position="533"/>
    </location>
</feature>
<feature type="transmembrane region" description="Helical" evidence="7">
    <location>
        <begin position="205"/>
        <end position="226"/>
    </location>
</feature>
<feature type="transmembrane region" description="Helical" evidence="7">
    <location>
        <begin position="180"/>
        <end position="198"/>
    </location>
</feature>
<dbReference type="PROSITE" id="PS50156">
    <property type="entry name" value="SSD"/>
    <property type="match status" value="2"/>
</dbReference>
<gene>
    <name evidence="9" type="ORF">KRR39_20595</name>
</gene>
<feature type="transmembrane region" description="Helical" evidence="7">
    <location>
        <begin position="573"/>
        <end position="592"/>
    </location>
</feature>
<keyword evidence="3" id="KW-1003">Cell membrane</keyword>
<dbReference type="InterPro" id="IPR004869">
    <property type="entry name" value="MMPL_dom"/>
</dbReference>
<comment type="similarity">
    <text evidence="2">Belongs to the resistance-nodulation-cell division (RND) (TC 2.A.6) family. MmpL subfamily.</text>
</comment>
<feature type="transmembrane region" description="Helical" evidence="7">
    <location>
        <begin position="238"/>
        <end position="260"/>
    </location>
</feature>
<dbReference type="AlphaFoldDB" id="A0A975XZT3"/>
<evidence type="ECO:0000313" key="9">
    <source>
        <dbReference type="EMBL" id="QWZ07762.1"/>
    </source>
</evidence>
<dbReference type="Proteomes" id="UP000683575">
    <property type="component" value="Chromosome"/>
</dbReference>
<protein>
    <submittedName>
        <fullName evidence="9">MMPL family transporter</fullName>
    </submittedName>
</protein>
<feature type="domain" description="SSD" evidence="8">
    <location>
        <begin position="229"/>
        <end position="335"/>
    </location>
</feature>
<feature type="transmembrane region" description="Helical" evidence="7">
    <location>
        <begin position="371"/>
        <end position="391"/>
    </location>
</feature>
<feature type="transmembrane region" description="Helical" evidence="7">
    <location>
        <begin position="281"/>
        <end position="304"/>
    </location>
</feature>
<dbReference type="RefSeq" id="WP_216939272.1">
    <property type="nucleotide sequence ID" value="NZ_CP077062.1"/>
</dbReference>
<feature type="domain" description="SSD" evidence="8">
    <location>
        <begin position="539"/>
        <end position="671"/>
    </location>
</feature>
<sequence length="690" mass="71714">MELFDGRNKEARRPWHTRRTSWVVLVAALLLSGLALSLVAAAQASTDPAAALPDDAESTLALRAQQKLPATAYAPAFAVFDRGGKPLTAEDRQVIGGLVGALRPLAAEGQKTFPAFSDDGEAALIGVPLSTDLSDTAQRTAVEDIRAQVAADLPVGLDANVTGGPAFQTDLGAVFDGADVRLLLTTVGVVALLLLLTYRSPWLWLVPLAVVGTADQVATKLVSLAVDAFGFSIDEATIGITSVLVFGAGTNYALLLIARYREELRLLEDRYDAMRVALSQAAPAILASSSTVVLALLSLGFAVSPSNRGLGFSAAIGVVTAVVYALVVLPAALLIFGRGLFWPFVPRPGQAEPTRTGFWSKVGRSVTARPVPVAIVSLLVLGVLSAGAVGLRTGLSQTEQFRAKPESVVGQQVLGAHFAAGSSEPTAVLTTPERADAVRRAAASVPGVSSVRPGASEANLVELDAVLSAAPESAASSAVVEDLRAAVRQVDPDALVGGTDAQALDAKTAATRDQRVILPLILGIVMVVLLLLLRSVVAAVVLVLTVVATFVASLGAGWFAFSHWFGFPALDLGVPLLSFLFLVALGVDYNIFLATRAREEAATEDTRTSIATALAVTGGVITSAGILLAAVFTVLGVLPLITLTQIGVIVGFGVLLDTLLVRSVLVPALVALIGERFWWPGTPGTRRRPR</sequence>
<evidence type="ECO:0000256" key="5">
    <source>
        <dbReference type="ARBA" id="ARBA00022989"/>
    </source>
</evidence>